<feature type="transmembrane region" description="Helical" evidence="5">
    <location>
        <begin position="221"/>
        <end position="244"/>
    </location>
</feature>
<feature type="transmembrane region" description="Helical" evidence="5">
    <location>
        <begin position="49"/>
        <end position="71"/>
    </location>
</feature>
<dbReference type="AlphaFoldDB" id="A0A9D4N514"/>
<comment type="subcellular location">
    <subcellularLocation>
        <location evidence="1">Membrane</location>
        <topology evidence="1">Multi-pass membrane protein</topology>
    </subcellularLocation>
</comment>
<evidence type="ECO:0000256" key="4">
    <source>
        <dbReference type="ARBA" id="ARBA00023136"/>
    </source>
</evidence>
<dbReference type="InterPro" id="IPR008952">
    <property type="entry name" value="Tetraspanin_EC2_sf"/>
</dbReference>
<dbReference type="GO" id="GO:0016020">
    <property type="term" value="C:membrane"/>
    <property type="evidence" value="ECO:0007669"/>
    <property type="project" value="UniProtKB-SubCell"/>
</dbReference>
<evidence type="ECO:0000256" key="5">
    <source>
        <dbReference type="SAM" id="Phobius"/>
    </source>
</evidence>
<evidence type="ECO:0000313" key="7">
    <source>
        <dbReference type="EMBL" id="KAH3887905.1"/>
    </source>
</evidence>
<feature type="transmembrane region" description="Helical" evidence="5">
    <location>
        <begin position="83"/>
        <end position="103"/>
    </location>
</feature>
<dbReference type="Gene3D" id="1.10.1450.10">
    <property type="entry name" value="Tetraspanin"/>
    <property type="match status" value="1"/>
</dbReference>
<accession>A0A9D4N514</accession>
<dbReference type="SUPFAM" id="SSF48652">
    <property type="entry name" value="Tetraspanin"/>
    <property type="match status" value="1"/>
</dbReference>
<organism evidence="7 8">
    <name type="scientific">Dreissena polymorpha</name>
    <name type="common">Zebra mussel</name>
    <name type="synonym">Mytilus polymorpha</name>
    <dbReference type="NCBI Taxonomy" id="45954"/>
    <lineage>
        <taxon>Eukaryota</taxon>
        <taxon>Metazoa</taxon>
        <taxon>Spiralia</taxon>
        <taxon>Lophotrochozoa</taxon>
        <taxon>Mollusca</taxon>
        <taxon>Bivalvia</taxon>
        <taxon>Autobranchia</taxon>
        <taxon>Heteroconchia</taxon>
        <taxon>Euheterodonta</taxon>
        <taxon>Imparidentia</taxon>
        <taxon>Neoheterodontei</taxon>
        <taxon>Myida</taxon>
        <taxon>Dreissenoidea</taxon>
        <taxon>Dreissenidae</taxon>
        <taxon>Dreissena</taxon>
    </lineage>
</organism>
<name>A0A9D4N514_DREPO</name>
<dbReference type="Proteomes" id="UP000828390">
    <property type="component" value="Unassembled WGS sequence"/>
</dbReference>
<comment type="caution">
    <text evidence="7">The sequence shown here is derived from an EMBL/GenBank/DDBJ whole genome shotgun (WGS) entry which is preliminary data.</text>
</comment>
<evidence type="ECO:0008006" key="9">
    <source>
        <dbReference type="Google" id="ProtNLM"/>
    </source>
</evidence>
<reference evidence="7" key="1">
    <citation type="journal article" date="2019" name="bioRxiv">
        <title>The Genome of the Zebra Mussel, Dreissena polymorpha: A Resource for Invasive Species Research.</title>
        <authorList>
            <person name="McCartney M.A."/>
            <person name="Auch B."/>
            <person name="Kono T."/>
            <person name="Mallez S."/>
            <person name="Zhang Y."/>
            <person name="Obille A."/>
            <person name="Becker A."/>
            <person name="Abrahante J.E."/>
            <person name="Garbe J."/>
            <person name="Badalamenti J.P."/>
            <person name="Herman A."/>
            <person name="Mangelson H."/>
            <person name="Liachko I."/>
            <person name="Sullivan S."/>
            <person name="Sone E.D."/>
            <person name="Koren S."/>
            <person name="Silverstein K.A.T."/>
            <person name="Beckman K.B."/>
            <person name="Gohl D.M."/>
        </authorList>
    </citation>
    <scope>NUCLEOTIDE SEQUENCE</scope>
    <source>
        <strain evidence="7">Duluth1</strain>
        <tissue evidence="7">Whole animal</tissue>
    </source>
</reference>
<evidence type="ECO:0000256" key="1">
    <source>
        <dbReference type="ARBA" id="ARBA00004141"/>
    </source>
</evidence>
<keyword evidence="2 5" id="KW-0812">Transmembrane</keyword>
<protein>
    <recommendedName>
        <fullName evidence="9">Tetraspanin</fullName>
    </recommendedName>
</protein>
<dbReference type="Pfam" id="PF00335">
    <property type="entry name" value="Tetraspanin"/>
    <property type="match status" value="1"/>
</dbReference>
<dbReference type="EMBL" id="JAIWYP010000001">
    <property type="protein sequence ID" value="KAH3887905.1"/>
    <property type="molecule type" value="Genomic_DNA"/>
</dbReference>
<dbReference type="InterPro" id="IPR018499">
    <property type="entry name" value="Tetraspanin/Peripherin"/>
</dbReference>
<sequence length="255" mass="28629">MFIRGNVLGLTCALALLIVAGILSTQDNASEDLLQIYNWDNKIGTVATNIIICSSLLLSVIVVTCIFAVCMNMELPEKMFFPYTLFLTTMIFACFIIGILSPFTRGQLDELAVTLNDSLRNDYVPGEGVVADAWDQAQLKLSCCGANGPEDYSVISFNGTFVPSTCCKYLKQKENYQPINETLCQFEADQLQHNHTTNATYLNTEGCCSRIEKNIYEYLSVLIWVSISTNSAQFVYWCIVVLNWRKSIRARRLKS</sequence>
<keyword evidence="8" id="KW-1185">Reference proteome</keyword>
<evidence type="ECO:0000256" key="6">
    <source>
        <dbReference type="SAM" id="SignalP"/>
    </source>
</evidence>
<evidence type="ECO:0000256" key="2">
    <source>
        <dbReference type="ARBA" id="ARBA00022692"/>
    </source>
</evidence>
<evidence type="ECO:0000256" key="3">
    <source>
        <dbReference type="ARBA" id="ARBA00022989"/>
    </source>
</evidence>
<proteinExistence type="predicted"/>
<feature type="signal peptide" evidence="6">
    <location>
        <begin position="1"/>
        <end position="24"/>
    </location>
</feature>
<keyword evidence="3 5" id="KW-1133">Transmembrane helix</keyword>
<gene>
    <name evidence="7" type="ORF">DPMN_011927</name>
</gene>
<reference evidence="7" key="2">
    <citation type="submission" date="2020-11" db="EMBL/GenBank/DDBJ databases">
        <authorList>
            <person name="McCartney M.A."/>
            <person name="Auch B."/>
            <person name="Kono T."/>
            <person name="Mallez S."/>
            <person name="Becker A."/>
            <person name="Gohl D.M."/>
            <person name="Silverstein K.A.T."/>
            <person name="Koren S."/>
            <person name="Bechman K.B."/>
            <person name="Herman A."/>
            <person name="Abrahante J.E."/>
            <person name="Garbe J."/>
        </authorList>
    </citation>
    <scope>NUCLEOTIDE SEQUENCE</scope>
    <source>
        <strain evidence="7">Duluth1</strain>
        <tissue evidence="7">Whole animal</tissue>
    </source>
</reference>
<evidence type="ECO:0000313" key="8">
    <source>
        <dbReference type="Proteomes" id="UP000828390"/>
    </source>
</evidence>
<feature type="chain" id="PRO_5038630019" description="Tetraspanin" evidence="6">
    <location>
        <begin position="25"/>
        <end position="255"/>
    </location>
</feature>
<keyword evidence="4 5" id="KW-0472">Membrane</keyword>
<keyword evidence="6" id="KW-0732">Signal</keyword>